<dbReference type="Gene3D" id="3.90.470.20">
    <property type="entry name" value="4'-phosphopantetheinyl transferase domain"/>
    <property type="match status" value="1"/>
</dbReference>
<dbReference type="GO" id="GO:0008897">
    <property type="term" value="F:holo-[acyl-carrier-protein] synthase activity"/>
    <property type="evidence" value="ECO:0007669"/>
    <property type="project" value="InterPro"/>
</dbReference>
<feature type="domain" description="4'-phosphopantetheinyl transferase" evidence="4">
    <location>
        <begin position="4"/>
        <end position="128"/>
    </location>
</feature>
<reference evidence="5 6" key="1">
    <citation type="submission" date="2020-04" db="EMBL/GenBank/DDBJ databases">
        <title>Collinsella sp. KGMB02528 nov., an anaerobic actinobacterium isolated from human feces.</title>
        <authorList>
            <person name="Han K.-I."/>
            <person name="Eom M.K."/>
            <person name="Kim J.-S."/>
            <person name="Lee K.C."/>
            <person name="Suh M.K."/>
            <person name="Park S.-H."/>
            <person name="Lee J.H."/>
            <person name="Kang S.W."/>
            <person name="Park J.-E."/>
            <person name="Oh B.S."/>
            <person name="Yu S.Y."/>
            <person name="Choi S.-H."/>
            <person name="Lee D.H."/>
            <person name="Yoon H."/>
            <person name="Kim B.-Y."/>
            <person name="Lee J.H."/>
            <person name="Lee J.-S."/>
        </authorList>
    </citation>
    <scope>NUCLEOTIDE SEQUENCE [LARGE SCALE GENOMIC DNA]</scope>
    <source>
        <strain evidence="5 6">KGMB02528</strain>
    </source>
</reference>
<dbReference type="InterPro" id="IPR008278">
    <property type="entry name" value="4-PPantetheinyl_Trfase_dom"/>
</dbReference>
<evidence type="ECO:0000256" key="3">
    <source>
        <dbReference type="ARBA" id="ARBA00022842"/>
    </source>
</evidence>
<dbReference type="GO" id="GO:0006633">
    <property type="term" value="P:fatty acid biosynthetic process"/>
    <property type="evidence" value="ECO:0007669"/>
    <property type="project" value="InterPro"/>
</dbReference>
<dbReference type="NCBIfam" id="TIGR00556">
    <property type="entry name" value="pantethn_trn"/>
    <property type="match status" value="1"/>
</dbReference>
<dbReference type="RefSeq" id="WP_169276714.1">
    <property type="nucleotide sequence ID" value="NZ_JABBCP010000001.1"/>
</dbReference>
<evidence type="ECO:0000256" key="2">
    <source>
        <dbReference type="ARBA" id="ARBA00022723"/>
    </source>
</evidence>
<keyword evidence="2" id="KW-0479">Metal-binding</keyword>
<organism evidence="5 6">
    <name type="scientific">Collinsella acetigenes</name>
    <dbReference type="NCBI Taxonomy" id="2713419"/>
    <lineage>
        <taxon>Bacteria</taxon>
        <taxon>Bacillati</taxon>
        <taxon>Actinomycetota</taxon>
        <taxon>Coriobacteriia</taxon>
        <taxon>Coriobacteriales</taxon>
        <taxon>Coriobacteriaceae</taxon>
        <taxon>Collinsella</taxon>
    </lineage>
</organism>
<protein>
    <submittedName>
        <fullName evidence="5">4'-phosphopantetheinyl transferase superfamily protein</fullName>
    </submittedName>
</protein>
<keyword evidence="3" id="KW-0460">Magnesium</keyword>
<dbReference type="Proteomes" id="UP000546970">
    <property type="component" value="Unassembled WGS sequence"/>
</dbReference>
<comment type="caution">
    <text evidence="5">The sequence shown here is derived from an EMBL/GenBank/DDBJ whole genome shotgun (WGS) entry which is preliminary data.</text>
</comment>
<keyword evidence="6" id="KW-1185">Reference proteome</keyword>
<dbReference type="Pfam" id="PF01648">
    <property type="entry name" value="ACPS"/>
    <property type="match status" value="1"/>
</dbReference>
<dbReference type="InterPro" id="IPR037143">
    <property type="entry name" value="4-PPantetheinyl_Trfase_dom_sf"/>
</dbReference>
<dbReference type="SUPFAM" id="SSF56214">
    <property type="entry name" value="4'-phosphopantetheinyl transferase"/>
    <property type="match status" value="1"/>
</dbReference>
<dbReference type="GO" id="GO:0000287">
    <property type="term" value="F:magnesium ion binding"/>
    <property type="evidence" value="ECO:0007669"/>
    <property type="project" value="InterPro"/>
</dbReference>
<keyword evidence="1 5" id="KW-0808">Transferase</keyword>
<accession>A0A7X9UAI1</accession>
<dbReference type="InterPro" id="IPR004568">
    <property type="entry name" value="Ppantetheine-prot_Trfase_dom"/>
</dbReference>
<evidence type="ECO:0000313" key="6">
    <source>
        <dbReference type="Proteomes" id="UP000546970"/>
    </source>
</evidence>
<evidence type="ECO:0000259" key="4">
    <source>
        <dbReference type="Pfam" id="PF01648"/>
    </source>
</evidence>
<proteinExistence type="predicted"/>
<sequence>MARGIGIDLVRIGDVADHLGNAVCTCNTAASPWLTHLFTSTELELAFARQQPAEFLAGRLAVKHAARKAVGPLINGEFNLRWVETLRATSGAPYVNVEIPALRKALDEAHVDELLVSISNDGDYAAAIVLAQ</sequence>
<evidence type="ECO:0000256" key="1">
    <source>
        <dbReference type="ARBA" id="ARBA00022679"/>
    </source>
</evidence>
<evidence type="ECO:0000313" key="5">
    <source>
        <dbReference type="EMBL" id="NMF54955.1"/>
    </source>
</evidence>
<dbReference type="EMBL" id="JABBCP010000001">
    <property type="protein sequence ID" value="NMF54955.1"/>
    <property type="molecule type" value="Genomic_DNA"/>
</dbReference>
<dbReference type="AlphaFoldDB" id="A0A7X9UAI1"/>
<name>A0A7X9UAI1_9ACTN</name>
<gene>
    <name evidence="5" type="ORF">HF320_01215</name>
</gene>